<gene>
    <name evidence="1" type="ORF">MM415B01889_0004</name>
</gene>
<proteinExistence type="predicted"/>
<dbReference type="EMBL" id="MT141210">
    <property type="protein sequence ID" value="QJA56296.1"/>
    <property type="molecule type" value="Genomic_DNA"/>
</dbReference>
<name>A0A6M3IFR7_9ZZZZ</name>
<protein>
    <submittedName>
        <fullName evidence="1">Uncharacterized protein</fullName>
    </submittedName>
</protein>
<dbReference type="AlphaFoldDB" id="A0A6M3IFR7"/>
<evidence type="ECO:0000313" key="1">
    <source>
        <dbReference type="EMBL" id="QJA56296.1"/>
    </source>
</evidence>
<organism evidence="1">
    <name type="scientific">viral metagenome</name>
    <dbReference type="NCBI Taxonomy" id="1070528"/>
    <lineage>
        <taxon>unclassified sequences</taxon>
        <taxon>metagenomes</taxon>
        <taxon>organismal metagenomes</taxon>
    </lineage>
</organism>
<sequence>MGTIYRINTVEPESMRREINRVLALMSLRLDELNRRSESGWFDQEVKTVSSPEFVTALLSGLSASKLIATDASNNLVSTDADTWIDGTADQITVSDDGDGSVTLGTPTLLVDGTAGRVLRFGSIQITDGTNPATLRCQLRSIWNGDSTGYVDNIAKDNNYYGGFSLNLSGQALTLDAVAILSGYVVGALGWMAYNDTTDTGLLGGVDVVYGVGGTLSFNVNTSTGGLGYPDMTTLVDTGIFGINFFYITEA</sequence>
<reference evidence="1" key="1">
    <citation type="submission" date="2020-03" db="EMBL/GenBank/DDBJ databases">
        <title>The deep terrestrial virosphere.</title>
        <authorList>
            <person name="Holmfeldt K."/>
            <person name="Nilsson E."/>
            <person name="Simone D."/>
            <person name="Lopez-Fernandez M."/>
            <person name="Wu X."/>
            <person name="de Brujin I."/>
            <person name="Lundin D."/>
            <person name="Andersson A."/>
            <person name="Bertilsson S."/>
            <person name="Dopson M."/>
        </authorList>
    </citation>
    <scope>NUCLEOTIDE SEQUENCE</scope>
    <source>
        <strain evidence="1">MM415B01889</strain>
    </source>
</reference>
<accession>A0A6M3IFR7</accession>